<gene>
    <name evidence="3" type="ordered locus">Selsp_2247</name>
    <name evidence="4" type="ORF">SELSPUOL_01268</name>
</gene>
<dbReference type="KEGG" id="ssg:Selsp_2247"/>
<dbReference type="SMART" id="SM01118">
    <property type="entry name" value="CYTH"/>
    <property type="match status" value="1"/>
</dbReference>
<dbReference type="STRING" id="546271.Selsp_2247"/>
<dbReference type="eggNOG" id="COG2954">
    <property type="taxonomic scope" value="Bacteria"/>
</dbReference>
<evidence type="ECO:0000259" key="2">
    <source>
        <dbReference type="PROSITE" id="PS51707"/>
    </source>
</evidence>
<dbReference type="InterPro" id="IPR023577">
    <property type="entry name" value="CYTH_domain"/>
</dbReference>
<dbReference type="CDD" id="cd07891">
    <property type="entry name" value="CYTH-like_CthTTM-like_1"/>
    <property type="match status" value="1"/>
</dbReference>
<dbReference type="Gene3D" id="2.40.320.10">
    <property type="entry name" value="Hypothetical Protein Pfu-838710-001"/>
    <property type="match status" value="1"/>
</dbReference>
<feature type="active site" description="Proton acceptor" evidence="1">
    <location>
        <position position="29"/>
    </location>
</feature>
<organism evidence="4 5">
    <name type="scientific">Selenomonas sputigena (strain ATCC 35185 / DSM 20758 / CCUG 44933 / VPI D19B-28)</name>
    <dbReference type="NCBI Taxonomy" id="546271"/>
    <lineage>
        <taxon>Bacteria</taxon>
        <taxon>Bacillati</taxon>
        <taxon>Bacillota</taxon>
        <taxon>Negativicutes</taxon>
        <taxon>Selenomonadales</taxon>
        <taxon>Selenomonadaceae</taxon>
        <taxon>Selenomonas</taxon>
    </lineage>
</organism>
<sequence length="155" mass="18050">MAKEIERKFLVHRELWQPKDEGIEIAQGYLAADKKRAVRVRLAGDRAWLTVKGPTKGVERLEFEYEIPAADARAMLALCERPWIEKRRYLERCGAHTWEIDCFRGENEGLVVAEIELSAADEMFEHPTWLGAEVSDDSRYLNASLMRLPFSRWRN</sequence>
<feature type="domain" description="CYTH" evidence="2">
    <location>
        <begin position="2"/>
        <end position="147"/>
    </location>
</feature>
<dbReference type="PANTHER" id="PTHR40114">
    <property type="entry name" value="SLR0698 PROTEIN"/>
    <property type="match status" value="1"/>
</dbReference>
<reference evidence="3 6" key="2">
    <citation type="submission" date="2011-04" db="EMBL/GenBank/DDBJ databases">
        <title>The complete genome of Selenomonas sputigena DSM 20758.</title>
        <authorList>
            <consortium name="US DOE Joint Genome Institute (JGI-PGF)"/>
            <person name="Lucas S."/>
            <person name="Copeland A."/>
            <person name="Lapidus A."/>
            <person name="Bruce D."/>
            <person name="Goodwin L."/>
            <person name="Pitluck S."/>
            <person name="Peters L."/>
            <person name="Kyrpides N."/>
            <person name="Mavromatis K."/>
            <person name="Ivanova N."/>
            <person name="Ovchinnikova G."/>
            <person name="Teshima H."/>
            <person name="Detter J.C."/>
            <person name="Tapia R."/>
            <person name="Han C."/>
            <person name="Land M."/>
            <person name="Hauser L."/>
            <person name="Markowitz V."/>
            <person name="Cheng J.-F."/>
            <person name="Hugenholtz P."/>
            <person name="Woyke T."/>
            <person name="Wu D."/>
            <person name="Gronow S."/>
            <person name="Wellnitz S."/>
            <person name="Schneider S."/>
            <person name="Klenk H.-P."/>
            <person name="Eisen J.A."/>
        </authorList>
    </citation>
    <scope>NUCLEOTIDE SEQUENCE [LARGE SCALE GENOMIC DNA]</scope>
    <source>
        <strain evidence="3">ATCC 35185</strain>
        <strain evidence="6">ATCC 35185 / DSM 20758 / VPI D19B-28</strain>
    </source>
</reference>
<dbReference type="InterPro" id="IPR033469">
    <property type="entry name" value="CYTH-like_dom_sf"/>
</dbReference>
<protein>
    <submittedName>
        <fullName evidence="4">Adenylate cyclase</fullName>
    </submittedName>
</protein>
<proteinExistence type="predicted"/>
<dbReference type="EMBL" id="ACKP02000021">
    <property type="protein sequence ID" value="EEX77332.1"/>
    <property type="molecule type" value="Genomic_DNA"/>
</dbReference>
<dbReference type="RefSeq" id="WP_006192562.1">
    <property type="nucleotide sequence ID" value="NC_015437.1"/>
</dbReference>
<dbReference type="Proteomes" id="UP000003505">
    <property type="component" value="Unassembled WGS sequence"/>
</dbReference>
<evidence type="ECO:0000313" key="6">
    <source>
        <dbReference type="Proteomes" id="UP000011124"/>
    </source>
</evidence>
<dbReference type="AlphaFoldDB" id="C9LUX8"/>
<evidence type="ECO:0000313" key="4">
    <source>
        <dbReference type="EMBL" id="EEX77332.1"/>
    </source>
</evidence>
<name>C9LUX8_SELS3</name>
<dbReference type="Proteomes" id="UP000011124">
    <property type="component" value="Chromosome"/>
</dbReference>
<evidence type="ECO:0000313" key="3">
    <source>
        <dbReference type="EMBL" id="AEC01192.1"/>
    </source>
</evidence>
<evidence type="ECO:0000256" key="1">
    <source>
        <dbReference type="PIRSR" id="PIRSR016487-1"/>
    </source>
</evidence>
<dbReference type="SUPFAM" id="SSF55154">
    <property type="entry name" value="CYTH-like phosphatases"/>
    <property type="match status" value="1"/>
</dbReference>
<reference evidence="4 5" key="1">
    <citation type="submission" date="2009-09" db="EMBL/GenBank/DDBJ databases">
        <authorList>
            <person name="Weinstock G."/>
            <person name="Sodergren E."/>
            <person name="Clifton S."/>
            <person name="Fulton L."/>
            <person name="Fulton B."/>
            <person name="Courtney L."/>
            <person name="Fronick C."/>
            <person name="Harrison M."/>
            <person name="Strong C."/>
            <person name="Farmer C."/>
            <person name="Delahaunty K."/>
            <person name="Markovic C."/>
            <person name="Hall O."/>
            <person name="Minx P."/>
            <person name="Tomlinson C."/>
            <person name="Mitreva M."/>
            <person name="Nelson J."/>
            <person name="Hou S."/>
            <person name="Wollam A."/>
            <person name="Pepin K.H."/>
            <person name="Johnson M."/>
            <person name="Bhonagiri V."/>
            <person name="Nash W.E."/>
            <person name="Warren W."/>
            <person name="Chinwalla A."/>
            <person name="Mardis E.R."/>
            <person name="Wilson R.K."/>
        </authorList>
    </citation>
    <scope>NUCLEOTIDE SEQUENCE [LARGE SCALE GENOMIC DNA]</scope>
    <source>
        <strain evidence="4">ATCC 35185</strain>
        <strain evidence="5">ATCC 35185 / DSM 20758 / VPI D19B-28</strain>
    </source>
</reference>
<dbReference type="PANTHER" id="PTHR40114:SF1">
    <property type="entry name" value="SLR0698 PROTEIN"/>
    <property type="match status" value="1"/>
</dbReference>
<dbReference type="EMBL" id="CP002637">
    <property type="protein sequence ID" value="AEC01192.1"/>
    <property type="molecule type" value="Genomic_DNA"/>
</dbReference>
<accession>C9LUX8</accession>
<dbReference type="Pfam" id="PF01928">
    <property type="entry name" value="CYTH"/>
    <property type="match status" value="1"/>
</dbReference>
<dbReference type="PROSITE" id="PS51707">
    <property type="entry name" value="CYTH"/>
    <property type="match status" value="1"/>
</dbReference>
<dbReference type="OrthoDB" id="9805588at2"/>
<dbReference type="InterPro" id="IPR012042">
    <property type="entry name" value="NeuTTM/CthTTM-like"/>
</dbReference>
<dbReference type="HOGENOM" id="CLU_109545_1_0_9"/>
<evidence type="ECO:0000313" key="5">
    <source>
        <dbReference type="Proteomes" id="UP000003505"/>
    </source>
</evidence>
<dbReference type="PIRSF" id="PIRSF016487">
    <property type="entry name" value="CYTH_UCP016487"/>
    <property type="match status" value="1"/>
</dbReference>
<keyword evidence="6" id="KW-1185">Reference proteome</keyword>